<organism evidence="1 2">
    <name type="scientific">Rhynchophorus ferrugineus</name>
    <name type="common">Red palm weevil</name>
    <name type="synonym">Curculio ferrugineus</name>
    <dbReference type="NCBI Taxonomy" id="354439"/>
    <lineage>
        <taxon>Eukaryota</taxon>
        <taxon>Metazoa</taxon>
        <taxon>Ecdysozoa</taxon>
        <taxon>Arthropoda</taxon>
        <taxon>Hexapoda</taxon>
        <taxon>Insecta</taxon>
        <taxon>Pterygota</taxon>
        <taxon>Neoptera</taxon>
        <taxon>Endopterygota</taxon>
        <taxon>Coleoptera</taxon>
        <taxon>Polyphaga</taxon>
        <taxon>Cucujiformia</taxon>
        <taxon>Curculionidae</taxon>
        <taxon>Dryophthorinae</taxon>
        <taxon>Rhynchophorus</taxon>
    </lineage>
</organism>
<keyword evidence="2" id="KW-1185">Reference proteome</keyword>
<evidence type="ECO:0000313" key="2">
    <source>
        <dbReference type="Proteomes" id="UP000625711"/>
    </source>
</evidence>
<protein>
    <submittedName>
        <fullName evidence="1">Uncharacterized protein</fullName>
    </submittedName>
</protein>
<dbReference type="AlphaFoldDB" id="A0A834I6W6"/>
<name>A0A834I6W6_RHYFE</name>
<sequence length="84" mass="9963">MCNGAQKDARQIICDLSRHLYYIKLLSDLCENRLVNRKPNILIPNQLSWKLNKHIHRIYNKEDKYNKTRMWTAISICKSSSINS</sequence>
<gene>
    <name evidence="1" type="ORF">GWI33_012190</name>
</gene>
<dbReference type="EMBL" id="JAACXV010011338">
    <property type="protein sequence ID" value="KAF7275094.1"/>
    <property type="molecule type" value="Genomic_DNA"/>
</dbReference>
<proteinExistence type="predicted"/>
<comment type="caution">
    <text evidence="1">The sequence shown here is derived from an EMBL/GenBank/DDBJ whole genome shotgun (WGS) entry which is preliminary data.</text>
</comment>
<dbReference type="Proteomes" id="UP000625711">
    <property type="component" value="Unassembled WGS sequence"/>
</dbReference>
<accession>A0A834I6W6</accession>
<reference evidence="1" key="1">
    <citation type="submission" date="2020-08" db="EMBL/GenBank/DDBJ databases">
        <title>Genome sequencing and assembly of the red palm weevil Rhynchophorus ferrugineus.</title>
        <authorList>
            <person name="Dias G.B."/>
            <person name="Bergman C.M."/>
            <person name="Manee M."/>
        </authorList>
    </citation>
    <scope>NUCLEOTIDE SEQUENCE</scope>
    <source>
        <strain evidence="1">AA-2017</strain>
        <tissue evidence="1">Whole larva</tissue>
    </source>
</reference>
<evidence type="ECO:0000313" key="1">
    <source>
        <dbReference type="EMBL" id="KAF7275094.1"/>
    </source>
</evidence>